<dbReference type="InterPro" id="IPR016024">
    <property type="entry name" value="ARM-type_fold"/>
</dbReference>
<dbReference type="SUPFAM" id="SSF48371">
    <property type="entry name" value="ARM repeat"/>
    <property type="match status" value="1"/>
</dbReference>
<evidence type="ECO:0000313" key="3">
    <source>
        <dbReference type="EMBL" id="EDO43830.1"/>
    </source>
</evidence>
<protein>
    <submittedName>
        <fullName evidence="3">Uncharacterized protein</fullName>
    </submittedName>
</protein>
<evidence type="ECO:0000313" key="4">
    <source>
        <dbReference type="Proteomes" id="UP000001593"/>
    </source>
</evidence>
<dbReference type="Proteomes" id="UP000001593">
    <property type="component" value="Unassembled WGS sequence"/>
</dbReference>
<dbReference type="InterPro" id="IPR049152">
    <property type="entry name" value="EFR3-like_ARM"/>
</dbReference>
<dbReference type="PhylomeDB" id="A7RXE2"/>
<dbReference type="STRING" id="45351.A7RXE2"/>
<evidence type="ECO:0000256" key="2">
    <source>
        <dbReference type="SAM" id="MobiDB-lite"/>
    </source>
</evidence>
<name>A7RXE2_NEMVE</name>
<reference evidence="3 4" key="1">
    <citation type="journal article" date="2007" name="Science">
        <title>Sea anemone genome reveals ancestral eumetazoan gene repertoire and genomic organization.</title>
        <authorList>
            <person name="Putnam N.H."/>
            <person name="Srivastava M."/>
            <person name="Hellsten U."/>
            <person name="Dirks B."/>
            <person name="Chapman J."/>
            <person name="Salamov A."/>
            <person name="Terry A."/>
            <person name="Shapiro H."/>
            <person name="Lindquist E."/>
            <person name="Kapitonov V.V."/>
            <person name="Jurka J."/>
            <person name="Genikhovich G."/>
            <person name="Grigoriev I.V."/>
            <person name="Lucas S.M."/>
            <person name="Steele R.E."/>
            <person name="Finnerty J.R."/>
            <person name="Technau U."/>
            <person name="Martindale M.Q."/>
            <person name="Rokhsar D.S."/>
        </authorList>
    </citation>
    <scope>NUCLEOTIDE SEQUENCE [LARGE SCALE GENOMIC DNA]</scope>
    <source>
        <strain evidence="4">CH2 X CH6</strain>
    </source>
</reference>
<dbReference type="eggNOG" id="KOG1877">
    <property type="taxonomic scope" value="Eukaryota"/>
</dbReference>
<dbReference type="Gene3D" id="1.25.10.10">
    <property type="entry name" value="Leucine-rich Repeat Variant"/>
    <property type="match status" value="1"/>
</dbReference>
<dbReference type="PANTHER" id="PTHR12444:SF8">
    <property type="entry name" value="PROTEIN EFR3 HOMOLOG CMP44E"/>
    <property type="match status" value="1"/>
</dbReference>
<dbReference type="EMBL" id="DS469550">
    <property type="protein sequence ID" value="EDO43830.1"/>
    <property type="molecule type" value="Genomic_DNA"/>
</dbReference>
<gene>
    <name evidence="3" type="ORF">NEMVEDRAFT_v1g241346</name>
</gene>
<accession>A7RXE2</accession>
<dbReference type="Pfam" id="PF21052">
    <property type="entry name" value="EFR3_ARM"/>
    <property type="match status" value="1"/>
</dbReference>
<feature type="region of interest" description="Disordered" evidence="2">
    <location>
        <begin position="645"/>
        <end position="664"/>
    </location>
</feature>
<dbReference type="InterPro" id="IPR051851">
    <property type="entry name" value="EFR3_Homologs"/>
</dbReference>
<organism evidence="3 4">
    <name type="scientific">Nematostella vectensis</name>
    <name type="common">Starlet sea anemone</name>
    <dbReference type="NCBI Taxonomy" id="45351"/>
    <lineage>
        <taxon>Eukaryota</taxon>
        <taxon>Metazoa</taxon>
        <taxon>Cnidaria</taxon>
        <taxon>Anthozoa</taxon>
        <taxon>Hexacorallia</taxon>
        <taxon>Actiniaria</taxon>
        <taxon>Edwardsiidae</taxon>
        <taxon>Nematostella</taxon>
    </lineage>
</organism>
<dbReference type="HOGENOM" id="CLU_012674_1_0_1"/>
<dbReference type="OMA" id="VGTKYQT"/>
<sequence length="759" mass="85559">MATSHICSCFGNFGPRYKRLVDNIFPADARSGLVKANMDKLIFYALSSPEKLDRIGTYLARKLTRFVDRKRYDFVRISMEALDLLLMACHAPSLNLFVESFLRMVQKLLESPEAELQVLGTSSFVKFANIEEDTPSYHRRYDFFVSKFSAMCWNDNENQKHRQQIRTSGLRGLQGVVRKTVSDDLQVNLWDNTHISKIVPSLLFILEESEKSFNEFQSDDDPAHIAEACLRELMSRASFGNIKSVINPVLNHLNSSELWVPNEFALKVFKIIMFSVQNQYNYVVIQMLLSYLDASSKESAKKKAGVVSVLAECVGLATGSSIGPAVLEVFNTLLRHLRYSVDARFNSSGHGCKLEDEMDFEQSIVHTIGAFAALLPDFQKTDVMLFIMDKFPHRNTNQHTSDRRSLRFTESDVELQKMLLHSLRQVSVSYNPTSLSAVFSPSFMDAIFHAAIVENPEVRQLALEVIFALIDRHNNSKNLGLNGMLKDGKEIQLNVEKCPKQDLMFFQKYHDQIIWYLYESASMRTNNVSNILAIYVTMATISTEMSEMEVISQLVPLVFGFQNMAMKEESKISTACRCALHAVVAAFLILAAQLLRLETLSDYAEEVYEMFKKAGCDYKGIRVAYEHQELSGVLARTSSPESIVSSVSNELDGQPSSGGTRPSTPMEHITFQILKGIISDRQHVNGTNIESPKFAESSFNEIADIASYQLQEFNSKLDNVLEAALIPLTTSALSISTVSISSVPGDDTFELKFPQEYIY</sequence>
<dbReference type="AlphaFoldDB" id="A7RXE2"/>
<comment type="similarity">
    <text evidence="1">Belongs to the EFR3 family.</text>
</comment>
<keyword evidence="4" id="KW-1185">Reference proteome</keyword>
<proteinExistence type="inferred from homology"/>
<dbReference type="GO" id="GO:0072659">
    <property type="term" value="P:protein localization to plasma membrane"/>
    <property type="evidence" value="ECO:0000318"/>
    <property type="project" value="GO_Central"/>
</dbReference>
<feature type="compositionally biased region" description="Polar residues" evidence="2">
    <location>
        <begin position="649"/>
        <end position="663"/>
    </location>
</feature>
<dbReference type="PANTHER" id="PTHR12444">
    <property type="entry name" value="PROTEIN EFR3 HOMOLOG CMP44E"/>
    <property type="match status" value="1"/>
</dbReference>
<evidence type="ECO:0000256" key="1">
    <source>
        <dbReference type="ARBA" id="ARBA00010216"/>
    </source>
</evidence>
<dbReference type="GO" id="GO:0005886">
    <property type="term" value="C:plasma membrane"/>
    <property type="evidence" value="ECO:0000318"/>
    <property type="project" value="GO_Central"/>
</dbReference>
<dbReference type="InParanoid" id="A7RXE2"/>
<dbReference type="InterPro" id="IPR011989">
    <property type="entry name" value="ARM-like"/>
</dbReference>